<dbReference type="CDD" id="cd08054">
    <property type="entry name" value="gp6"/>
    <property type="match status" value="1"/>
</dbReference>
<dbReference type="OrthoDB" id="2057546at2"/>
<evidence type="ECO:0000313" key="2">
    <source>
        <dbReference type="Proteomes" id="UP000013911"/>
    </source>
</evidence>
<dbReference type="PATRIC" id="fig|1285586.5.peg.4440"/>
<dbReference type="EMBL" id="AQPX01000034">
    <property type="protein sequence ID" value="EON70462.1"/>
    <property type="molecule type" value="Genomic_DNA"/>
</dbReference>
<reference evidence="1 2" key="1">
    <citation type="submission" date="2013-04" db="EMBL/GenBank/DDBJ databases">
        <title>Draft genome of the heavy metal tolerant bacterium Lysinibacillus sphaericus strain OT4b.31.</title>
        <authorList>
            <person name="Pena-Montenegro T.D."/>
            <person name="Dussan J."/>
        </authorList>
    </citation>
    <scope>NUCLEOTIDE SEQUENCE [LARGE SCALE GENOMIC DNA]</scope>
    <source>
        <strain evidence="1 2">OT4b.31</strain>
    </source>
</reference>
<dbReference type="RefSeq" id="WP_010861158.1">
    <property type="nucleotide sequence ID" value="NZ_KB933409.1"/>
</dbReference>
<dbReference type="InterPro" id="IPR006450">
    <property type="entry name" value="Phage_HK97_gp6-like"/>
</dbReference>
<proteinExistence type="predicted"/>
<name>R7Z8J5_LYSSH</name>
<accession>R7Z8J5</accession>
<evidence type="ECO:0000313" key="1">
    <source>
        <dbReference type="EMBL" id="EON70462.1"/>
    </source>
</evidence>
<protein>
    <recommendedName>
        <fullName evidence="3">Phage protein</fullName>
    </recommendedName>
</protein>
<gene>
    <name evidence="1" type="ORF">H131_21297</name>
</gene>
<sequence>MKISEVTVQDLVIYLREDNNDVSTLSTFNMMVSAAKSYIKFYTGLTDEQMDEKEDLTIALFVLVSYMYDTRTYTVQNDKVNKVVSSILNMHSQNLL</sequence>
<organism evidence="1 2">
    <name type="scientific">Lysinibacillus sphaericus OT4b.31</name>
    <dbReference type="NCBI Taxonomy" id="1285586"/>
    <lineage>
        <taxon>Bacteria</taxon>
        <taxon>Bacillati</taxon>
        <taxon>Bacillota</taxon>
        <taxon>Bacilli</taxon>
        <taxon>Bacillales</taxon>
        <taxon>Bacillaceae</taxon>
        <taxon>Lysinibacillus</taxon>
    </lineage>
</organism>
<dbReference type="NCBIfam" id="TIGR01560">
    <property type="entry name" value="put_DNA_pack"/>
    <property type="match status" value="1"/>
</dbReference>
<evidence type="ECO:0008006" key="3">
    <source>
        <dbReference type="Google" id="ProtNLM"/>
    </source>
</evidence>
<dbReference type="AlphaFoldDB" id="R7Z8J5"/>
<dbReference type="eggNOG" id="ENOG502ZHBZ">
    <property type="taxonomic scope" value="Bacteria"/>
</dbReference>
<dbReference type="Proteomes" id="UP000013911">
    <property type="component" value="Unassembled WGS sequence"/>
</dbReference>
<dbReference type="HOGENOM" id="CLU_085951_5_0_9"/>
<comment type="caution">
    <text evidence="1">The sequence shown here is derived from an EMBL/GenBank/DDBJ whole genome shotgun (WGS) entry which is preliminary data.</text>
</comment>